<dbReference type="InterPro" id="IPR036388">
    <property type="entry name" value="WH-like_DNA-bd_sf"/>
</dbReference>
<evidence type="ECO:0000259" key="9">
    <source>
        <dbReference type="PROSITE" id="PS50110"/>
    </source>
</evidence>
<gene>
    <name evidence="11" type="ordered locus">FraEuI1c_6681</name>
</gene>
<dbReference type="SUPFAM" id="SSF52172">
    <property type="entry name" value="CheY-like"/>
    <property type="match status" value="1"/>
</dbReference>
<evidence type="ECO:0000256" key="4">
    <source>
        <dbReference type="ARBA" id="ARBA00023125"/>
    </source>
</evidence>
<dbReference type="CDD" id="cd00383">
    <property type="entry name" value="trans_reg_C"/>
    <property type="match status" value="1"/>
</dbReference>
<dbReference type="STRING" id="298654.FraEuI1c_6681"/>
<dbReference type="PANTHER" id="PTHR48111">
    <property type="entry name" value="REGULATOR OF RPOS"/>
    <property type="match status" value="1"/>
</dbReference>
<dbReference type="InterPro" id="IPR001789">
    <property type="entry name" value="Sig_transdc_resp-reg_receiver"/>
</dbReference>
<feature type="domain" description="Response regulatory" evidence="9">
    <location>
        <begin position="84"/>
        <end position="198"/>
    </location>
</feature>
<keyword evidence="2" id="KW-0902">Two-component regulatory system</keyword>
<keyword evidence="5" id="KW-0804">Transcription</keyword>
<keyword evidence="1 6" id="KW-0597">Phosphoprotein</keyword>
<feature type="DNA-binding region" description="OmpR/PhoB-type" evidence="7">
    <location>
        <begin position="209"/>
        <end position="306"/>
    </location>
</feature>
<evidence type="ECO:0000256" key="7">
    <source>
        <dbReference type="PROSITE-ProRule" id="PRU01091"/>
    </source>
</evidence>
<reference evidence="11 12" key="1">
    <citation type="submission" date="2010-10" db="EMBL/GenBank/DDBJ databases">
        <title>Complete sequence of Frankia sp. EuI1c.</title>
        <authorList>
            <consortium name="US DOE Joint Genome Institute"/>
            <person name="Lucas S."/>
            <person name="Copeland A."/>
            <person name="Lapidus A."/>
            <person name="Cheng J.-F."/>
            <person name="Bruce D."/>
            <person name="Goodwin L."/>
            <person name="Pitluck S."/>
            <person name="Chertkov O."/>
            <person name="Detter J.C."/>
            <person name="Han C."/>
            <person name="Tapia R."/>
            <person name="Land M."/>
            <person name="Hauser L."/>
            <person name="Jeffries C."/>
            <person name="Kyrpides N."/>
            <person name="Ivanova N."/>
            <person name="Mikhailova N."/>
            <person name="Beauchemin N."/>
            <person name="Sen A."/>
            <person name="Sur S.A."/>
            <person name="Gtari M."/>
            <person name="Wall L."/>
            <person name="Tisa L."/>
            <person name="Woyke T."/>
        </authorList>
    </citation>
    <scope>NUCLEOTIDE SEQUENCE [LARGE SCALE GENOMIC DNA]</scope>
    <source>
        <strain evidence="12">DSM 45817 / CECT 9037 / EuI1c</strain>
    </source>
</reference>
<feature type="modified residue" description="4-aspartylphosphate" evidence="6">
    <location>
        <position position="133"/>
    </location>
</feature>
<evidence type="ECO:0000313" key="12">
    <source>
        <dbReference type="Proteomes" id="UP000002484"/>
    </source>
</evidence>
<dbReference type="InterPro" id="IPR039420">
    <property type="entry name" value="WalR-like"/>
</dbReference>
<dbReference type="Gene3D" id="1.10.10.10">
    <property type="entry name" value="Winged helix-like DNA-binding domain superfamily/Winged helix DNA-binding domain"/>
    <property type="match status" value="1"/>
</dbReference>
<dbReference type="FunFam" id="3.40.50.2300:FF:000001">
    <property type="entry name" value="DNA-binding response regulator PhoB"/>
    <property type="match status" value="1"/>
</dbReference>
<evidence type="ECO:0000256" key="5">
    <source>
        <dbReference type="ARBA" id="ARBA00023163"/>
    </source>
</evidence>
<dbReference type="InterPro" id="IPR011006">
    <property type="entry name" value="CheY-like_superfamily"/>
</dbReference>
<accession>E3JB30</accession>
<sequence>MGWREPVSTSTSASRTDDGAASRTDDGAAPNGGTFAGPAGGGGSIAGVRPLPPVSAGVSAEAAGTRGLRGGARETRAADGRALRVLVVDDESVLTELLTMALRYEGWEVAAAGTGTTALRMIDEFQPDAVVLDIMLPDMDGLAVLRGMRSVRPDIPVLFLTAKDAVEDRVLGLTAGGDDYVTKPFSIEELAARLRGLMRRVHGTVAARRNVLSVGDLTLDEDSREVYRDGAEIHLTATEFELLRYLMRNPRRVLSKAQILDRVWNYDFGGQANVVELYVSYLRKKIDAGRQPMIHTMRGAGYVLRPVTAPAGAGPVRVANPAATG</sequence>
<dbReference type="HOGENOM" id="CLU_000445_30_1_11"/>
<feature type="compositionally biased region" description="Gly residues" evidence="8">
    <location>
        <begin position="34"/>
        <end position="45"/>
    </location>
</feature>
<dbReference type="GO" id="GO:0000156">
    <property type="term" value="F:phosphorelay response regulator activity"/>
    <property type="evidence" value="ECO:0007669"/>
    <property type="project" value="TreeGrafter"/>
</dbReference>
<evidence type="ECO:0000256" key="3">
    <source>
        <dbReference type="ARBA" id="ARBA00023015"/>
    </source>
</evidence>
<dbReference type="SMART" id="SM00448">
    <property type="entry name" value="REC"/>
    <property type="match status" value="1"/>
</dbReference>
<dbReference type="Gene3D" id="3.40.50.2300">
    <property type="match status" value="1"/>
</dbReference>
<dbReference type="SMART" id="SM00862">
    <property type="entry name" value="Trans_reg_C"/>
    <property type="match status" value="1"/>
</dbReference>
<keyword evidence="3" id="KW-0805">Transcription regulation</keyword>
<evidence type="ECO:0000259" key="10">
    <source>
        <dbReference type="PROSITE" id="PS51755"/>
    </source>
</evidence>
<dbReference type="GO" id="GO:0006355">
    <property type="term" value="P:regulation of DNA-templated transcription"/>
    <property type="evidence" value="ECO:0007669"/>
    <property type="project" value="InterPro"/>
</dbReference>
<feature type="region of interest" description="Disordered" evidence="8">
    <location>
        <begin position="1"/>
        <end position="48"/>
    </location>
</feature>
<keyword evidence="12" id="KW-1185">Reference proteome</keyword>
<keyword evidence="4 7" id="KW-0238">DNA-binding</keyword>
<dbReference type="GO" id="GO:0032993">
    <property type="term" value="C:protein-DNA complex"/>
    <property type="evidence" value="ECO:0007669"/>
    <property type="project" value="TreeGrafter"/>
</dbReference>
<dbReference type="KEGG" id="fri:FraEuI1c_6681"/>
<dbReference type="PROSITE" id="PS50110">
    <property type="entry name" value="RESPONSE_REGULATORY"/>
    <property type="match status" value="1"/>
</dbReference>
<evidence type="ECO:0000256" key="6">
    <source>
        <dbReference type="PROSITE-ProRule" id="PRU00169"/>
    </source>
</evidence>
<evidence type="ECO:0000313" key="11">
    <source>
        <dbReference type="EMBL" id="ADP84651.1"/>
    </source>
</evidence>
<evidence type="ECO:0000256" key="1">
    <source>
        <dbReference type="ARBA" id="ARBA00022553"/>
    </source>
</evidence>
<dbReference type="EMBL" id="CP002299">
    <property type="protein sequence ID" value="ADP84651.1"/>
    <property type="molecule type" value="Genomic_DNA"/>
</dbReference>
<dbReference type="Pfam" id="PF00072">
    <property type="entry name" value="Response_reg"/>
    <property type="match status" value="1"/>
</dbReference>
<dbReference type="CDD" id="cd17615">
    <property type="entry name" value="REC_OmpR_MtPhoP-like"/>
    <property type="match status" value="1"/>
</dbReference>
<dbReference type="eggNOG" id="COG0745">
    <property type="taxonomic scope" value="Bacteria"/>
</dbReference>
<dbReference type="GO" id="GO:0005829">
    <property type="term" value="C:cytosol"/>
    <property type="evidence" value="ECO:0007669"/>
    <property type="project" value="TreeGrafter"/>
</dbReference>
<organism evidence="11 12">
    <name type="scientific">Pseudofrankia inefficax (strain DSM 45817 / CECT 9037 / DDB 130130 / EuI1c)</name>
    <name type="common">Frankia inefficax</name>
    <dbReference type="NCBI Taxonomy" id="298654"/>
    <lineage>
        <taxon>Bacteria</taxon>
        <taxon>Bacillati</taxon>
        <taxon>Actinomycetota</taxon>
        <taxon>Actinomycetes</taxon>
        <taxon>Frankiales</taxon>
        <taxon>Frankiaceae</taxon>
        <taxon>Pseudofrankia</taxon>
    </lineage>
</organism>
<name>E3JB30_PSEI1</name>
<dbReference type="Proteomes" id="UP000002484">
    <property type="component" value="Chromosome"/>
</dbReference>
<dbReference type="InterPro" id="IPR001867">
    <property type="entry name" value="OmpR/PhoB-type_DNA-bd"/>
</dbReference>
<proteinExistence type="predicted"/>
<dbReference type="Pfam" id="PF00486">
    <property type="entry name" value="Trans_reg_C"/>
    <property type="match status" value="1"/>
</dbReference>
<dbReference type="AlphaFoldDB" id="E3JB30"/>
<dbReference type="PROSITE" id="PS51755">
    <property type="entry name" value="OMPR_PHOB"/>
    <property type="match status" value="1"/>
</dbReference>
<dbReference type="InParanoid" id="E3JB30"/>
<dbReference type="FunFam" id="1.10.10.10:FF:000005">
    <property type="entry name" value="Two-component system response regulator"/>
    <property type="match status" value="1"/>
</dbReference>
<evidence type="ECO:0000256" key="8">
    <source>
        <dbReference type="SAM" id="MobiDB-lite"/>
    </source>
</evidence>
<protein>
    <submittedName>
        <fullName evidence="11">Two component transcriptional regulator, winged helix family</fullName>
    </submittedName>
</protein>
<dbReference type="GO" id="GO:0000976">
    <property type="term" value="F:transcription cis-regulatory region binding"/>
    <property type="evidence" value="ECO:0007669"/>
    <property type="project" value="TreeGrafter"/>
</dbReference>
<dbReference type="FunCoup" id="E3JB30">
    <property type="interactions" value="16"/>
</dbReference>
<feature type="compositionally biased region" description="Basic and acidic residues" evidence="8">
    <location>
        <begin position="15"/>
        <end position="26"/>
    </location>
</feature>
<dbReference type="PANTHER" id="PTHR48111:SF28">
    <property type="entry name" value="TRANSCRIPTIONAL REGULATORY PROTEIN TCRX-RELATED"/>
    <property type="match status" value="1"/>
</dbReference>
<dbReference type="Gene3D" id="6.10.250.690">
    <property type="match status" value="1"/>
</dbReference>
<feature type="domain" description="OmpR/PhoB-type" evidence="10">
    <location>
        <begin position="209"/>
        <end position="306"/>
    </location>
</feature>
<evidence type="ECO:0000256" key="2">
    <source>
        <dbReference type="ARBA" id="ARBA00023012"/>
    </source>
</evidence>